<dbReference type="InterPro" id="IPR002104">
    <property type="entry name" value="Integrase_catalytic"/>
</dbReference>
<keyword evidence="2" id="KW-0229">DNA integration</keyword>
<keyword evidence="4" id="KW-0233">DNA recombination</keyword>
<dbReference type="PROSITE" id="PS51900">
    <property type="entry name" value="CB"/>
    <property type="match status" value="1"/>
</dbReference>
<dbReference type="Pfam" id="PF00589">
    <property type="entry name" value="Phage_integrase"/>
    <property type="match status" value="1"/>
</dbReference>
<dbReference type="InterPro" id="IPR044068">
    <property type="entry name" value="CB"/>
</dbReference>
<dbReference type="PROSITE" id="PS51898">
    <property type="entry name" value="TYR_RECOMBINASE"/>
    <property type="match status" value="1"/>
</dbReference>
<dbReference type="OrthoDB" id="9057547at2"/>
<evidence type="ECO:0000313" key="9">
    <source>
        <dbReference type="Proteomes" id="UP000192042"/>
    </source>
</evidence>
<proteinExistence type="inferred from homology"/>
<evidence type="ECO:0000313" key="8">
    <source>
        <dbReference type="EMBL" id="SLM46768.1"/>
    </source>
</evidence>
<dbReference type="GO" id="GO:0015074">
    <property type="term" value="P:DNA integration"/>
    <property type="evidence" value="ECO:0007669"/>
    <property type="project" value="UniProtKB-KW"/>
</dbReference>
<evidence type="ECO:0000256" key="2">
    <source>
        <dbReference type="ARBA" id="ARBA00022908"/>
    </source>
</evidence>
<dbReference type="KEGG" id="nja:NSJP_0596"/>
<dbReference type="STRING" id="1325564.NSJP_0596"/>
<dbReference type="AlphaFoldDB" id="A0A1W1I188"/>
<name>A0A1W1I188_9BACT</name>
<evidence type="ECO:0000256" key="4">
    <source>
        <dbReference type="ARBA" id="ARBA00023172"/>
    </source>
</evidence>
<evidence type="ECO:0000256" key="1">
    <source>
        <dbReference type="ARBA" id="ARBA00008857"/>
    </source>
</evidence>
<dbReference type="GO" id="GO:0006310">
    <property type="term" value="P:DNA recombination"/>
    <property type="evidence" value="ECO:0007669"/>
    <property type="project" value="UniProtKB-KW"/>
</dbReference>
<feature type="domain" description="Tyr recombinase" evidence="6">
    <location>
        <begin position="178"/>
        <end position="379"/>
    </location>
</feature>
<dbReference type="GO" id="GO:0003677">
    <property type="term" value="F:DNA binding"/>
    <property type="evidence" value="ECO:0007669"/>
    <property type="project" value="UniProtKB-UniRule"/>
</dbReference>
<dbReference type="RefSeq" id="WP_080885399.1">
    <property type="nucleotide sequence ID" value="NZ_LT828648.1"/>
</dbReference>
<dbReference type="CDD" id="cd01189">
    <property type="entry name" value="INT_ICEBs1_C_like"/>
    <property type="match status" value="1"/>
</dbReference>
<dbReference type="PANTHER" id="PTHR30629:SF2">
    <property type="entry name" value="PROPHAGE INTEGRASE INTS-RELATED"/>
    <property type="match status" value="1"/>
</dbReference>
<dbReference type="InterPro" id="IPR013762">
    <property type="entry name" value="Integrase-like_cat_sf"/>
</dbReference>
<dbReference type="PANTHER" id="PTHR30629">
    <property type="entry name" value="PROPHAGE INTEGRASE"/>
    <property type="match status" value="1"/>
</dbReference>
<dbReference type="Proteomes" id="UP000192042">
    <property type="component" value="Chromosome I"/>
</dbReference>
<evidence type="ECO:0000256" key="5">
    <source>
        <dbReference type="PROSITE-ProRule" id="PRU01248"/>
    </source>
</evidence>
<evidence type="ECO:0000259" key="6">
    <source>
        <dbReference type="PROSITE" id="PS51898"/>
    </source>
</evidence>
<sequence>MGLTKRKDSYYVEFPVLVDGKTLRLAPNLSVGKLKRWKVGCKNKEEARKQEAIIKTKLLQGMSTEVPTVPITVRDYCQRWLKSSKVNLAARTHSSYSQIVRLYIEPALGGQAVAALGWANVRAMLNVKQQAGCSADTTRIIRAVLSSMLTDAAEEGVIAVNPLLGQRRKRRAGQTIAPDVDPLTWQQKEAFETKLDELEESQSLSRSYTMLFRTYLKTGLRPSEGRALQPGDIDFVGRRVRVERSATLEGQIKSTKTGESRWVDLSDGILAELESYLTHLRAEDIARGKASDWLFPSLSGGLLDESHVVRAFHRVLDAAGLPRFRVYDLRHTFASLLLSSNVPLLYVSHQLGHTKPTITLKYYARWIPSGEVHRVNVLDAANTVITPATASREAATSLPT</sequence>
<dbReference type="SUPFAM" id="SSF56349">
    <property type="entry name" value="DNA breaking-rejoining enzymes"/>
    <property type="match status" value="1"/>
</dbReference>
<reference evidence="8 9" key="1">
    <citation type="submission" date="2017-03" db="EMBL/GenBank/DDBJ databases">
        <authorList>
            <person name="Afonso C.L."/>
            <person name="Miller P.J."/>
            <person name="Scott M.A."/>
            <person name="Spackman E."/>
            <person name="Goraichik I."/>
            <person name="Dimitrov K.M."/>
            <person name="Suarez D.L."/>
            <person name="Swayne D.E."/>
        </authorList>
    </citation>
    <scope>NUCLEOTIDE SEQUENCE [LARGE SCALE GENOMIC DNA]</scope>
    <source>
        <strain evidence="8">Genome sequencing of Nitrospira japonica strain NJ11</strain>
    </source>
</reference>
<organism evidence="8 9">
    <name type="scientific">Nitrospira japonica</name>
    <dbReference type="NCBI Taxonomy" id="1325564"/>
    <lineage>
        <taxon>Bacteria</taxon>
        <taxon>Pseudomonadati</taxon>
        <taxon>Nitrospirota</taxon>
        <taxon>Nitrospiria</taxon>
        <taxon>Nitrospirales</taxon>
        <taxon>Nitrospiraceae</taxon>
        <taxon>Nitrospira</taxon>
    </lineage>
</organism>
<dbReference type="Gene3D" id="1.10.443.10">
    <property type="entry name" value="Intergrase catalytic core"/>
    <property type="match status" value="1"/>
</dbReference>
<protein>
    <submittedName>
        <fullName evidence="8">Putative Integrase family protein</fullName>
    </submittedName>
</protein>
<evidence type="ECO:0000256" key="3">
    <source>
        <dbReference type="ARBA" id="ARBA00023125"/>
    </source>
</evidence>
<dbReference type="Gene3D" id="1.10.150.130">
    <property type="match status" value="1"/>
</dbReference>
<keyword evidence="9" id="KW-1185">Reference proteome</keyword>
<dbReference type="InterPro" id="IPR050808">
    <property type="entry name" value="Phage_Integrase"/>
</dbReference>
<dbReference type="EMBL" id="LT828648">
    <property type="protein sequence ID" value="SLM46768.1"/>
    <property type="molecule type" value="Genomic_DNA"/>
</dbReference>
<evidence type="ECO:0000259" key="7">
    <source>
        <dbReference type="PROSITE" id="PS51900"/>
    </source>
</evidence>
<gene>
    <name evidence="8" type="ORF">NSJP_0596</name>
</gene>
<dbReference type="InterPro" id="IPR011010">
    <property type="entry name" value="DNA_brk_join_enz"/>
</dbReference>
<feature type="domain" description="Core-binding (CB)" evidence="7">
    <location>
        <begin position="71"/>
        <end position="153"/>
    </location>
</feature>
<keyword evidence="3 5" id="KW-0238">DNA-binding</keyword>
<dbReference type="InterPro" id="IPR010998">
    <property type="entry name" value="Integrase_recombinase_N"/>
</dbReference>
<accession>A0A1W1I188</accession>
<comment type="similarity">
    <text evidence="1">Belongs to the 'phage' integrase family.</text>
</comment>